<feature type="region of interest" description="Disordered" evidence="1">
    <location>
        <begin position="24"/>
        <end position="43"/>
    </location>
</feature>
<name>A0ABT1KEE9_9ACTN</name>
<evidence type="ECO:0000256" key="1">
    <source>
        <dbReference type="SAM" id="MobiDB-lite"/>
    </source>
</evidence>
<sequence>MLAPRGALQGAGKEPCSLDTLRRGLLPGSSADKNWAYGQGKVN</sequence>
<organism evidence="2 3">
    <name type="scientific">Nonomuraea roseoviolacea subsp. carminata</name>
    <dbReference type="NCBI Taxonomy" id="160689"/>
    <lineage>
        <taxon>Bacteria</taxon>
        <taxon>Bacillati</taxon>
        <taxon>Actinomycetota</taxon>
        <taxon>Actinomycetes</taxon>
        <taxon>Streptosporangiales</taxon>
        <taxon>Streptosporangiaceae</taxon>
        <taxon>Nonomuraea</taxon>
    </lineage>
</organism>
<evidence type="ECO:0000313" key="2">
    <source>
        <dbReference type="EMBL" id="MCP2352393.1"/>
    </source>
</evidence>
<protein>
    <submittedName>
        <fullName evidence="2">Uncharacterized protein</fullName>
    </submittedName>
</protein>
<accession>A0ABT1KEE9</accession>
<dbReference type="EMBL" id="JAMZEC010000001">
    <property type="protein sequence ID" value="MCP2352393.1"/>
    <property type="molecule type" value="Genomic_DNA"/>
</dbReference>
<proteinExistence type="predicted"/>
<gene>
    <name evidence="2" type="ORF">HD595_008515</name>
</gene>
<dbReference type="Proteomes" id="UP001320766">
    <property type="component" value="Unassembled WGS sequence"/>
</dbReference>
<keyword evidence="3" id="KW-1185">Reference proteome</keyword>
<evidence type="ECO:0000313" key="3">
    <source>
        <dbReference type="Proteomes" id="UP001320766"/>
    </source>
</evidence>
<reference evidence="2 3" key="1">
    <citation type="submission" date="2022-06" db="EMBL/GenBank/DDBJ databases">
        <title>Sequencing the genomes of 1000 actinobacteria strains.</title>
        <authorList>
            <person name="Klenk H.-P."/>
        </authorList>
    </citation>
    <scope>NUCLEOTIDE SEQUENCE [LARGE SCALE GENOMIC DNA]</scope>
    <source>
        <strain evidence="2 3">DSM 44170</strain>
    </source>
</reference>
<comment type="caution">
    <text evidence="2">The sequence shown here is derived from an EMBL/GenBank/DDBJ whole genome shotgun (WGS) entry which is preliminary data.</text>
</comment>